<protein>
    <submittedName>
        <fullName evidence="2">Uncharacterized protein</fullName>
    </submittedName>
</protein>
<feature type="region of interest" description="Disordered" evidence="1">
    <location>
        <begin position="330"/>
        <end position="350"/>
    </location>
</feature>
<name>A0A2H1GYY5_ZYMTR</name>
<dbReference type="EMBL" id="LT854261">
    <property type="protein sequence ID" value="SMR58777.1"/>
    <property type="molecule type" value="Genomic_DNA"/>
</dbReference>
<reference evidence="3" key="1">
    <citation type="submission" date="2017-05" db="EMBL/GenBank/DDBJ databases">
        <authorList>
            <person name="Song R."/>
            <person name="Chenine A.L."/>
            <person name="Ruprecht R.M."/>
        </authorList>
    </citation>
    <scope>NUCLEOTIDE SEQUENCE [LARGE SCALE GENOMIC DNA]</scope>
</reference>
<dbReference type="AlphaFoldDB" id="A0A2H1GYY5"/>
<sequence length="636" mass="71487">MSSTNMDIPELTFEEMLATLTDSAPSNNTLNEQQHAGQLAYADDFNHQQQAFNAPPTFNTPQAFNTPQTFNTPQNNVANNFNFHTQRIENAYGNVTHNHHQVTPLPMLSHYSDEGLELAIEQNNQRTDRGLRSFNTFQAAPDLQQHYHGFQGQNELINQLTADEAASFLSPTLQPKAWAGQQESDFNFRAGGQGYHHYGQDNSAVFDHFSASAPHPQWNDPSTFPLMNDNTQHLFTNTHDDFAQQGFNNGFNQQYPEESFNAELEQDWSYKAPPGQLAGGIANQFNQLGQQVSTPSQRTDSGRGVDNYDVGLDAIAGAQELIVLDSDSDCDNAPESRTDDNTQRVLPTWDPSINDIDSANAWLHENKDELRFMEVKRDDAEEVAAKLPRHARELFNALQAPYPPAPQKYHDRKNGVEYYNNHQDGGLNKVNELLTEPASSKRVQCNAFTVLQMAVDVHRKGLPSSHLEDERGWRAAASEYKIRCSERVRLILKAVTQSKALAHVVAVWNAPRVEMLVRNPRKSLHSSWEAISSNQNKKSRARPARPARSQSSTPAPEPATSRRRAKDARNSQPKVISLLDTDDDEDLPTSRSASSVRSKRSRPAEIDDDHESQLRTVRPRKRQRAPADFSSEGNFQ</sequence>
<accession>A0A2H1GYY5</accession>
<gene>
    <name evidence="2" type="ORF">ZT1E4_G9512</name>
</gene>
<feature type="compositionally biased region" description="Polar residues" evidence="1">
    <location>
        <begin position="525"/>
        <end position="536"/>
    </location>
</feature>
<feature type="compositionally biased region" description="Low complexity" evidence="1">
    <location>
        <begin position="64"/>
        <end position="73"/>
    </location>
</feature>
<evidence type="ECO:0000256" key="1">
    <source>
        <dbReference type="SAM" id="MobiDB-lite"/>
    </source>
</evidence>
<feature type="region of interest" description="Disordered" evidence="1">
    <location>
        <begin position="54"/>
        <end position="73"/>
    </location>
</feature>
<evidence type="ECO:0000313" key="2">
    <source>
        <dbReference type="EMBL" id="SMR58777.1"/>
    </source>
</evidence>
<dbReference type="Proteomes" id="UP000245764">
    <property type="component" value="Chromosome 9"/>
</dbReference>
<feature type="region of interest" description="Disordered" evidence="1">
    <location>
        <begin position="521"/>
        <end position="636"/>
    </location>
</feature>
<proteinExistence type="predicted"/>
<evidence type="ECO:0000313" key="3">
    <source>
        <dbReference type="Proteomes" id="UP000245764"/>
    </source>
</evidence>
<feature type="compositionally biased region" description="Polar residues" evidence="1">
    <location>
        <begin position="54"/>
        <end position="63"/>
    </location>
</feature>
<organism evidence="2 3">
    <name type="scientific">Zymoseptoria tritici ST99CH_1E4</name>
    <dbReference type="NCBI Taxonomy" id="1276532"/>
    <lineage>
        <taxon>Eukaryota</taxon>
        <taxon>Fungi</taxon>
        <taxon>Dikarya</taxon>
        <taxon>Ascomycota</taxon>
        <taxon>Pezizomycotina</taxon>
        <taxon>Dothideomycetes</taxon>
        <taxon>Dothideomycetidae</taxon>
        <taxon>Mycosphaerellales</taxon>
        <taxon>Mycosphaerellaceae</taxon>
        <taxon>Zymoseptoria</taxon>
    </lineage>
</organism>